<dbReference type="AlphaFoldDB" id="D6RYE1"/>
<reference evidence="1 2" key="1">
    <citation type="journal article" date="1998" name="Science">
        <title>Genome sequence of the nematode C. elegans: a platform for investigating biology.</title>
        <authorList>
            <consortium name="The C. elegans sequencing consortium"/>
            <person name="Sulson J.E."/>
            <person name="Waterston R."/>
        </authorList>
    </citation>
    <scope>NUCLEOTIDE SEQUENCE [LARGE SCALE GENOMIC DNA]</scope>
    <source>
        <strain evidence="1 2">Bristol N2</strain>
    </source>
</reference>
<protein>
    <submittedName>
        <fullName evidence="1">Uncharacterized protein</fullName>
    </submittedName>
</protein>
<dbReference type="WormBase" id="Y47D7A.17">
    <property type="protein sequence ID" value="CE45043"/>
    <property type="gene ID" value="WBGene00195160"/>
</dbReference>
<accession>D6RYE1</accession>
<organism evidence="1 2">
    <name type="scientific">Caenorhabditis elegans</name>
    <dbReference type="NCBI Taxonomy" id="6239"/>
    <lineage>
        <taxon>Eukaryota</taxon>
        <taxon>Metazoa</taxon>
        <taxon>Ecdysozoa</taxon>
        <taxon>Nematoda</taxon>
        <taxon>Chromadorea</taxon>
        <taxon>Rhabditida</taxon>
        <taxon>Rhabditina</taxon>
        <taxon>Rhabditomorpha</taxon>
        <taxon>Rhabditoidea</taxon>
        <taxon>Rhabditidae</taxon>
        <taxon>Peloderinae</taxon>
        <taxon>Caenorhabditis</taxon>
    </lineage>
</organism>
<evidence type="ECO:0000313" key="1">
    <source>
        <dbReference type="EMBL" id="CCD69386.1"/>
    </source>
</evidence>
<dbReference type="Bgee" id="WBGene00195160">
    <property type="expression patterns" value="Expressed in larva"/>
</dbReference>
<gene>
    <name evidence="1" type="ORF">CELE_Y47D7A.17</name>
    <name evidence="1 3" type="ORF">Y47D7A.17</name>
</gene>
<evidence type="ECO:0000313" key="3">
    <source>
        <dbReference type="WormBase" id="Y47D7A.17"/>
    </source>
</evidence>
<dbReference type="PaxDb" id="6239-Y47D7A.17"/>
<proteinExistence type="predicted"/>
<dbReference type="HOGENOM" id="CLU_3415364_0_0_1"/>
<name>D6RYE1_CAEEL</name>
<dbReference type="EMBL" id="BX284605">
    <property type="protein sequence ID" value="CCD69386.1"/>
    <property type="molecule type" value="Genomic_DNA"/>
</dbReference>
<keyword evidence="2" id="KW-1185">Reference proteome</keyword>
<evidence type="ECO:0000313" key="2">
    <source>
        <dbReference type="Proteomes" id="UP000001940"/>
    </source>
</evidence>
<sequence length="27" mass="2848">MWSLGWLANSIGTLYAEHGCGLGGLKI</sequence>
<dbReference type="InParanoid" id="D6RYE1"/>
<dbReference type="AGR" id="WB:WBGene00195160"/>
<dbReference type="Proteomes" id="UP000001940">
    <property type="component" value="Chromosome V"/>
</dbReference>
<dbReference type="STRING" id="6239.Y47D7A.17.1"/>